<proteinExistence type="inferred from homology"/>
<evidence type="ECO:0000256" key="7">
    <source>
        <dbReference type="ARBA" id="ARBA00022679"/>
    </source>
</evidence>
<evidence type="ECO:0000313" key="11">
    <source>
        <dbReference type="EMBL" id="MPL94394.1"/>
    </source>
</evidence>
<dbReference type="GO" id="GO:0005737">
    <property type="term" value="C:cytoplasm"/>
    <property type="evidence" value="ECO:0007669"/>
    <property type="project" value="UniProtKB-SubCell"/>
</dbReference>
<dbReference type="GO" id="GO:0005975">
    <property type="term" value="P:carbohydrate metabolic process"/>
    <property type="evidence" value="ECO:0007669"/>
    <property type="project" value="InterPro"/>
</dbReference>
<dbReference type="InterPro" id="IPR017853">
    <property type="entry name" value="GH"/>
</dbReference>
<keyword evidence="7" id="KW-0808">Transferase</keyword>
<evidence type="ECO:0000256" key="9">
    <source>
        <dbReference type="ARBA" id="ARBA00031423"/>
    </source>
</evidence>
<comment type="subcellular location">
    <subcellularLocation>
        <location evidence="2">Cytoplasm</location>
    </subcellularLocation>
</comment>
<accession>A0A644VSL9</accession>
<evidence type="ECO:0000256" key="5">
    <source>
        <dbReference type="ARBA" id="ARBA00022490"/>
    </source>
</evidence>
<comment type="catalytic activity">
    <reaction evidence="1">
        <text>Transfers a segment of a (1-&gt;4)-alpha-D-glucan to a new position in an acceptor, which may be glucose or a (1-&gt;4)-alpha-D-glucan.</text>
        <dbReference type="EC" id="2.4.1.25"/>
    </reaction>
</comment>
<comment type="caution">
    <text evidence="11">The sequence shown here is derived from an EMBL/GenBank/DDBJ whole genome shotgun (WGS) entry which is preliminary data.</text>
</comment>
<comment type="similarity">
    <text evidence="3">Belongs to the disproportionating enzyme family.</text>
</comment>
<dbReference type="Pfam" id="PF02446">
    <property type="entry name" value="Glyco_hydro_77"/>
    <property type="match status" value="1"/>
</dbReference>
<evidence type="ECO:0000256" key="10">
    <source>
        <dbReference type="ARBA" id="ARBA00031501"/>
    </source>
</evidence>
<evidence type="ECO:0000256" key="1">
    <source>
        <dbReference type="ARBA" id="ARBA00000439"/>
    </source>
</evidence>
<evidence type="ECO:0000256" key="8">
    <source>
        <dbReference type="ARBA" id="ARBA00023277"/>
    </source>
</evidence>
<protein>
    <recommendedName>
        <fullName evidence="4">4-alpha-glucanotransferase</fullName>
        <ecNumber evidence="4">2.4.1.25</ecNumber>
    </recommendedName>
    <alternativeName>
        <fullName evidence="9">Amylomaltase</fullName>
    </alternativeName>
    <alternativeName>
        <fullName evidence="10">Disproportionating enzyme</fullName>
    </alternativeName>
</protein>
<dbReference type="EC" id="2.4.1.25" evidence="4"/>
<keyword evidence="5" id="KW-0963">Cytoplasm</keyword>
<dbReference type="GO" id="GO:0004134">
    <property type="term" value="F:4-alpha-glucanotransferase activity"/>
    <property type="evidence" value="ECO:0007669"/>
    <property type="project" value="UniProtKB-EC"/>
</dbReference>
<evidence type="ECO:0000256" key="2">
    <source>
        <dbReference type="ARBA" id="ARBA00004496"/>
    </source>
</evidence>
<dbReference type="Gene3D" id="3.20.20.80">
    <property type="entry name" value="Glycosidases"/>
    <property type="match status" value="2"/>
</dbReference>
<dbReference type="PANTHER" id="PTHR32518">
    <property type="match status" value="1"/>
</dbReference>
<sequence>MKYLHKGERTTGFALPLLSLNTDKGPCGEFPDIASMARLAKSWGMNLLQILPVNDTGFEPSPYSALSAFALNPIYLRIADLPELDDAAARAYSSDKKPARADKEWIGKDAAGNEDTLRDFNRQTKDRAEALADQARQWAAQEGAVPYERILGGKLSILESLWDSLLGSRRSAGLLEQVERWSEARTWVKTYACFIELKRRNASKPWWEWGDYRNPGAATIPALWTHPEFARSLRFHAWVQMRAEEQFSRACRQALDLGVDIMGDIPILLNMDSAEVWQRRQLFDLDHIAGAPPDMYSRLGQNWGFPLYRWDLLEKEDYAFWKERLSSADQFYSLFRIDHVLGFFRIWAVDIREADGFLGHFRPEYPLLYHELDALGFDTGRIRWLSRPHVPESSLGEAFEGLPAGIARTIREKLFRRIDHEPLFLFSPEIRGGRDIESSIQAVLPGLDTDAAARDVIEKTLKICKDKLLAAWRDKSLLEIASGQFVPTWEYKNTKAWLSLGQEERRRLEGLIVRRKAESMVLWERNGAKILKILADSVAMQACAEDLGAVPPCVPAVLSRLGIPGLRVLRWHRAWEKEGAPYIALDEYPEDSVACLSVHDSSNLRQWWEEEADRHVLWDMLGPGPAAGAAPPSLEAEDAYTLLLGFAAVESGILVHPLQDLLAAHERYREVEPAKERINVPGTTGGFNWRYRLKPRIEELLRDSAFAARMAAIASAHRG</sequence>
<dbReference type="AlphaFoldDB" id="A0A644VSL9"/>
<evidence type="ECO:0000256" key="6">
    <source>
        <dbReference type="ARBA" id="ARBA00022676"/>
    </source>
</evidence>
<dbReference type="SUPFAM" id="SSF51445">
    <property type="entry name" value="(Trans)glycosidases"/>
    <property type="match status" value="1"/>
</dbReference>
<organism evidence="11">
    <name type="scientific">bioreactor metagenome</name>
    <dbReference type="NCBI Taxonomy" id="1076179"/>
    <lineage>
        <taxon>unclassified sequences</taxon>
        <taxon>metagenomes</taxon>
        <taxon>ecological metagenomes</taxon>
    </lineage>
</organism>
<dbReference type="EMBL" id="VSSQ01000426">
    <property type="protein sequence ID" value="MPL94394.1"/>
    <property type="molecule type" value="Genomic_DNA"/>
</dbReference>
<keyword evidence="8" id="KW-0119">Carbohydrate metabolism</keyword>
<name>A0A644VSL9_9ZZZZ</name>
<dbReference type="PANTHER" id="PTHR32518:SF3">
    <property type="entry name" value="4-ALPHA-GLUCANOTRANSFERASE"/>
    <property type="match status" value="1"/>
</dbReference>
<reference evidence="11" key="1">
    <citation type="submission" date="2019-08" db="EMBL/GenBank/DDBJ databases">
        <authorList>
            <person name="Kucharzyk K."/>
            <person name="Murdoch R.W."/>
            <person name="Higgins S."/>
            <person name="Loffler F."/>
        </authorList>
    </citation>
    <scope>NUCLEOTIDE SEQUENCE</scope>
</reference>
<evidence type="ECO:0000256" key="3">
    <source>
        <dbReference type="ARBA" id="ARBA00005684"/>
    </source>
</evidence>
<keyword evidence="6" id="KW-0328">Glycosyltransferase</keyword>
<gene>
    <name evidence="11" type="ORF">SDC9_40547</name>
</gene>
<evidence type="ECO:0000256" key="4">
    <source>
        <dbReference type="ARBA" id="ARBA00012560"/>
    </source>
</evidence>
<dbReference type="InterPro" id="IPR003385">
    <property type="entry name" value="Glyco_hydro_77"/>
</dbReference>